<evidence type="ECO:0000313" key="4">
    <source>
        <dbReference type="Proteomes" id="UP000698173"/>
    </source>
</evidence>
<feature type="compositionally biased region" description="Low complexity" evidence="1">
    <location>
        <begin position="66"/>
        <end position="84"/>
    </location>
</feature>
<dbReference type="PROSITE" id="PS51257">
    <property type="entry name" value="PROKAR_LIPOPROTEIN"/>
    <property type="match status" value="1"/>
</dbReference>
<evidence type="ECO:0000313" key="3">
    <source>
        <dbReference type="EMBL" id="HJF34166.1"/>
    </source>
</evidence>
<reference evidence="3" key="2">
    <citation type="submission" date="2021-09" db="EMBL/GenBank/DDBJ databases">
        <authorList>
            <person name="Gilroy R."/>
        </authorList>
    </citation>
    <scope>NUCLEOTIDE SEQUENCE</scope>
    <source>
        <strain evidence="3">CHK171-7178</strain>
    </source>
</reference>
<organism evidence="3 4">
    <name type="scientific">Sporosarcina psychrophila</name>
    <name type="common">Bacillus psychrophilus</name>
    <dbReference type="NCBI Taxonomy" id="1476"/>
    <lineage>
        <taxon>Bacteria</taxon>
        <taxon>Bacillati</taxon>
        <taxon>Bacillota</taxon>
        <taxon>Bacilli</taxon>
        <taxon>Bacillales</taxon>
        <taxon>Caryophanaceae</taxon>
        <taxon>Sporosarcina</taxon>
    </lineage>
</organism>
<reference evidence="3" key="1">
    <citation type="journal article" date="2021" name="PeerJ">
        <title>Extensive microbial diversity within the chicken gut microbiome revealed by metagenomics and culture.</title>
        <authorList>
            <person name="Gilroy R."/>
            <person name="Ravi A."/>
            <person name="Getino M."/>
            <person name="Pursley I."/>
            <person name="Horton D.L."/>
            <person name="Alikhan N.F."/>
            <person name="Baker D."/>
            <person name="Gharbi K."/>
            <person name="Hall N."/>
            <person name="Watson M."/>
            <person name="Adriaenssens E.M."/>
            <person name="Foster-Nyarko E."/>
            <person name="Jarju S."/>
            <person name="Secka A."/>
            <person name="Antonio M."/>
            <person name="Oren A."/>
            <person name="Chaudhuri R.R."/>
            <person name="La Ragione R."/>
            <person name="Hildebrand F."/>
            <person name="Pallen M.J."/>
        </authorList>
    </citation>
    <scope>NUCLEOTIDE SEQUENCE</scope>
    <source>
        <strain evidence="3">CHK171-7178</strain>
    </source>
</reference>
<evidence type="ECO:0000256" key="1">
    <source>
        <dbReference type="SAM" id="MobiDB-lite"/>
    </source>
</evidence>
<feature type="region of interest" description="Disordered" evidence="1">
    <location>
        <begin position="39"/>
        <end position="128"/>
    </location>
</feature>
<evidence type="ECO:0008006" key="5">
    <source>
        <dbReference type="Google" id="ProtNLM"/>
    </source>
</evidence>
<feature type="signal peptide" evidence="2">
    <location>
        <begin position="1"/>
        <end position="20"/>
    </location>
</feature>
<dbReference type="Proteomes" id="UP000698173">
    <property type="component" value="Unassembled WGS sequence"/>
</dbReference>
<evidence type="ECO:0000256" key="2">
    <source>
        <dbReference type="SAM" id="SignalP"/>
    </source>
</evidence>
<feature type="chain" id="PRO_5038415517" description="Lipoprotein" evidence="2">
    <location>
        <begin position="21"/>
        <end position="128"/>
    </location>
</feature>
<accession>A0A921KFT2</accession>
<keyword evidence="2" id="KW-0732">Signal</keyword>
<gene>
    <name evidence="3" type="ORF">K8V56_20585</name>
</gene>
<proteinExistence type="predicted"/>
<protein>
    <recommendedName>
        <fullName evidence="5">Lipoprotein</fullName>
    </recommendedName>
</protein>
<feature type="compositionally biased region" description="Low complexity" evidence="1">
    <location>
        <begin position="100"/>
        <end position="112"/>
    </location>
</feature>
<feature type="compositionally biased region" description="Basic and acidic residues" evidence="1">
    <location>
        <begin position="113"/>
        <end position="122"/>
    </location>
</feature>
<name>A0A921KFT2_SPOPS</name>
<dbReference type="EMBL" id="DYWT01000309">
    <property type="protein sequence ID" value="HJF34166.1"/>
    <property type="molecule type" value="Genomic_DNA"/>
</dbReference>
<sequence length="128" mass="13713">MFKKAMPLVLMSGLVLTACANNDAVPKNNETPMEKVEDGARDITPDVNNGQTGPNMDGLENDRDMNGTGVDNGVINNNNGVQNDVIEDDNNAIPNEGVINDGNTNTNTPTGTTRDENLDQNKKNGNNR</sequence>
<comment type="caution">
    <text evidence="3">The sequence shown here is derived from an EMBL/GenBank/DDBJ whole genome shotgun (WGS) entry which is preliminary data.</text>
</comment>
<dbReference type="AlphaFoldDB" id="A0A921KFT2"/>